<feature type="compositionally biased region" description="Acidic residues" evidence="1">
    <location>
        <begin position="46"/>
        <end position="70"/>
    </location>
</feature>
<evidence type="ECO:0000313" key="4">
    <source>
        <dbReference type="Proteomes" id="UP000886886"/>
    </source>
</evidence>
<name>A0A9D1D1D4_9FIRM</name>
<reference evidence="3" key="1">
    <citation type="submission" date="2020-10" db="EMBL/GenBank/DDBJ databases">
        <authorList>
            <person name="Gilroy R."/>
        </authorList>
    </citation>
    <scope>NUCLEOTIDE SEQUENCE</scope>
    <source>
        <strain evidence="3">ChiSjej3B21-11622</strain>
    </source>
</reference>
<dbReference type="InterPro" id="IPR008254">
    <property type="entry name" value="Flavodoxin/NO_synth"/>
</dbReference>
<dbReference type="EMBL" id="DVFT01000162">
    <property type="protein sequence ID" value="HIQ97115.1"/>
    <property type="molecule type" value="Genomic_DNA"/>
</dbReference>
<dbReference type="PROSITE" id="PS00201">
    <property type="entry name" value="FLAVODOXIN"/>
    <property type="match status" value="1"/>
</dbReference>
<dbReference type="PANTHER" id="PTHR39201">
    <property type="entry name" value="EXPORTED PROTEIN-RELATED"/>
    <property type="match status" value="1"/>
</dbReference>
<dbReference type="GO" id="GO:0016651">
    <property type="term" value="F:oxidoreductase activity, acting on NAD(P)H"/>
    <property type="evidence" value="ECO:0007669"/>
    <property type="project" value="UniProtKB-ARBA"/>
</dbReference>
<dbReference type="SUPFAM" id="SSF52218">
    <property type="entry name" value="Flavoproteins"/>
    <property type="match status" value="1"/>
</dbReference>
<dbReference type="AlphaFoldDB" id="A0A9D1D1D4"/>
<organism evidence="3 4">
    <name type="scientific">Candidatus Limivivens merdigallinarum</name>
    <dbReference type="NCBI Taxonomy" id="2840859"/>
    <lineage>
        <taxon>Bacteria</taxon>
        <taxon>Bacillati</taxon>
        <taxon>Bacillota</taxon>
        <taxon>Clostridia</taxon>
        <taxon>Lachnospirales</taxon>
        <taxon>Lachnospiraceae</taxon>
        <taxon>Lachnospiraceae incertae sedis</taxon>
        <taxon>Candidatus Limivivens</taxon>
    </lineage>
</organism>
<dbReference type="PANTHER" id="PTHR39201:SF1">
    <property type="entry name" value="FLAVODOXIN-LIKE DOMAIN-CONTAINING PROTEIN"/>
    <property type="match status" value="1"/>
</dbReference>
<evidence type="ECO:0000259" key="2">
    <source>
        <dbReference type="PROSITE" id="PS50902"/>
    </source>
</evidence>
<dbReference type="InterPro" id="IPR029039">
    <property type="entry name" value="Flavoprotein-like_sf"/>
</dbReference>
<protein>
    <submittedName>
        <fullName evidence="3">Flavodoxin</fullName>
    </submittedName>
</protein>
<reference evidence="3" key="2">
    <citation type="journal article" date="2021" name="PeerJ">
        <title>Extensive microbial diversity within the chicken gut microbiome revealed by metagenomics and culture.</title>
        <authorList>
            <person name="Gilroy R."/>
            <person name="Ravi A."/>
            <person name="Getino M."/>
            <person name="Pursley I."/>
            <person name="Horton D.L."/>
            <person name="Alikhan N.F."/>
            <person name="Baker D."/>
            <person name="Gharbi K."/>
            <person name="Hall N."/>
            <person name="Watson M."/>
            <person name="Adriaenssens E.M."/>
            <person name="Foster-Nyarko E."/>
            <person name="Jarju S."/>
            <person name="Secka A."/>
            <person name="Antonio M."/>
            <person name="Oren A."/>
            <person name="Chaudhuri R.R."/>
            <person name="La Ragione R."/>
            <person name="Hildebrand F."/>
            <person name="Pallen M.J."/>
        </authorList>
    </citation>
    <scope>NUCLEOTIDE SEQUENCE</scope>
    <source>
        <strain evidence="3">ChiSjej3B21-11622</strain>
    </source>
</reference>
<gene>
    <name evidence="3" type="ORF">IAB26_11205</name>
</gene>
<feature type="compositionally biased region" description="Low complexity" evidence="1">
    <location>
        <begin position="13"/>
        <end position="45"/>
    </location>
</feature>
<proteinExistence type="predicted"/>
<feature type="compositionally biased region" description="Polar residues" evidence="1">
    <location>
        <begin position="83"/>
        <end position="104"/>
    </location>
</feature>
<dbReference type="Gene3D" id="3.40.50.360">
    <property type="match status" value="1"/>
</dbReference>
<evidence type="ECO:0000313" key="3">
    <source>
        <dbReference type="EMBL" id="HIQ97115.1"/>
    </source>
</evidence>
<feature type="domain" description="Flavodoxin-like" evidence="2">
    <location>
        <begin position="110"/>
        <end position="267"/>
    </location>
</feature>
<dbReference type="GO" id="GO:0010181">
    <property type="term" value="F:FMN binding"/>
    <property type="evidence" value="ECO:0007669"/>
    <property type="project" value="InterPro"/>
</dbReference>
<dbReference type="Pfam" id="PF12682">
    <property type="entry name" value="Flavodoxin_4"/>
    <property type="match status" value="1"/>
</dbReference>
<accession>A0A9D1D1D4</accession>
<feature type="region of interest" description="Disordered" evidence="1">
    <location>
        <begin position="1"/>
        <end position="104"/>
    </location>
</feature>
<comment type="caution">
    <text evidence="3">The sequence shown here is derived from an EMBL/GenBank/DDBJ whole genome shotgun (WGS) entry which is preliminary data.</text>
</comment>
<dbReference type="PROSITE" id="PS50902">
    <property type="entry name" value="FLAVODOXIN_LIKE"/>
    <property type="match status" value="1"/>
</dbReference>
<dbReference type="GO" id="GO:0009055">
    <property type="term" value="F:electron transfer activity"/>
    <property type="evidence" value="ECO:0007669"/>
    <property type="project" value="InterPro"/>
</dbReference>
<dbReference type="Proteomes" id="UP000886886">
    <property type="component" value="Unassembled WGS sequence"/>
</dbReference>
<sequence>MSLLAGCSRGAGSSQEETQSETEAAATESETEAATTESETEAAASESEEAETAQSEDSEETMQSEDEEATAETGSGELEETPQSETGTEAVQTGDTQEASADDTASQGNVLVVYYSATGNTEAVANTIAEATGGDLFELEPAEPYTDADLDWTDEESRVSQEYADESLRDVELVASTVDNWDSYDTVFIGYPIWWGIAAWPVDSFVENNDFTGKTVIPFATSSSSGMGESGQLLADLAGTGDWQEGQRFRSGADEADVQEWVNGLGL</sequence>
<evidence type="ECO:0000256" key="1">
    <source>
        <dbReference type="SAM" id="MobiDB-lite"/>
    </source>
</evidence>
<dbReference type="InterPro" id="IPR001226">
    <property type="entry name" value="Flavodoxin_CS"/>
</dbReference>